<gene>
    <name evidence="2" type="ORF">GCM10007424_28040</name>
</gene>
<dbReference type="InterPro" id="IPR013096">
    <property type="entry name" value="Cupin_2"/>
</dbReference>
<dbReference type="CDD" id="cd02208">
    <property type="entry name" value="cupin_RmlC-like"/>
    <property type="match status" value="1"/>
</dbReference>
<dbReference type="RefSeq" id="WP_229665962.1">
    <property type="nucleotide sequence ID" value="NZ_BMJE01000009.1"/>
</dbReference>
<dbReference type="InterPro" id="IPR014710">
    <property type="entry name" value="RmlC-like_jellyroll"/>
</dbReference>
<organism evidence="2 3">
    <name type="scientific">Flavobacterium suaedae</name>
    <dbReference type="NCBI Taxonomy" id="1767027"/>
    <lineage>
        <taxon>Bacteria</taxon>
        <taxon>Pseudomonadati</taxon>
        <taxon>Bacteroidota</taxon>
        <taxon>Flavobacteriia</taxon>
        <taxon>Flavobacteriales</taxon>
        <taxon>Flavobacteriaceae</taxon>
        <taxon>Flavobacterium</taxon>
    </lineage>
</organism>
<dbReference type="PANTHER" id="PTHR36440">
    <property type="entry name" value="PUTATIVE (AFU_ORTHOLOGUE AFUA_8G07350)-RELATED"/>
    <property type="match status" value="1"/>
</dbReference>
<dbReference type="InterPro" id="IPR053146">
    <property type="entry name" value="QDO-like"/>
</dbReference>
<name>A0ABQ1K728_9FLAO</name>
<proteinExistence type="predicted"/>
<evidence type="ECO:0000313" key="2">
    <source>
        <dbReference type="EMBL" id="GGB86354.1"/>
    </source>
</evidence>
<comment type="caution">
    <text evidence="2">The sequence shown here is derived from an EMBL/GenBank/DDBJ whole genome shotgun (WGS) entry which is preliminary data.</text>
</comment>
<dbReference type="InterPro" id="IPR011051">
    <property type="entry name" value="RmlC_Cupin_sf"/>
</dbReference>
<dbReference type="PANTHER" id="PTHR36440:SF1">
    <property type="entry name" value="PUTATIVE (AFU_ORTHOLOGUE AFUA_8G07350)-RELATED"/>
    <property type="match status" value="1"/>
</dbReference>
<evidence type="ECO:0000313" key="3">
    <source>
        <dbReference type="Proteomes" id="UP000615760"/>
    </source>
</evidence>
<dbReference type="EMBL" id="BMJE01000009">
    <property type="protein sequence ID" value="GGB86354.1"/>
    <property type="molecule type" value="Genomic_DNA"/>
</dbReference>
<dbReference type="Gene3D" id="2.60.120.10">
    <property type="entry name" value="Jelly Rolls"/>
    <property type="match status" value="1"/>
</dbReference>
<evidence type="ECO:0000259" key="1">
    <source>
        <dbReference type="Pfam" id="PF07883"/>
    </source>
</evidence>
<feature type="domain" description="Cupin type-2" evidence="1">
    <location>
        <begin position="33"/>
        <end position="96"/>
    </location>
</feature>
<dbReference type="Proteomes" id="UP000615760">
    <property type="component" value="Unassembled WGS sequence"/>
</dbReference>
<dbReference type="SUPFAM" id="SSF51182">
    <property type="entry name" value="RmlC-like cupins"/>
    <property type="match status" value="1"/>
</dbReference>
<accession>A0ABQ1K728</accession>
<reference evidence="3" key="1">
    <citation type="journal article" date="2019" name="Int. J. Syst. Evol. Microbiol.">
        <title>The Global Catalogue of Microorganisms (GCM) 10K type strain sequencing project: providing services to taxonomists for standard genome sequencing and annotation.</title>
        <authorList>
            <consortium name="The Broad Institute Genomics Platform"/>
            <consortium name="The Broad Institute Genome Sequencing Center for Infectious Disease"/>
            <person name="Wu L."/>
            <person name="Ma J."/>
        </authorList>
    </citation>
    <scope>NUCLEOTIDE SEQUENCE [LARGE SCALE GENOMIC DNA]</scope>
    <source>
        <strain evidence="3">CGMCC 1.15461</strain>
    </source>
</reference>
<protein>
    <recommendedName>
        <fullName evidence="1">Cupin type-2 domain-containing protein</fullName>
    </recommendedName>
</protein>
<sequence>MKKTKTYYNPINGEYASILKTSDETNGEYSFLEVSLKPGGGNPLHYHTRFSEEFHAVKGNLGVVYNKKKLYLKPGEHFLVPPHHIHRFFNDSDEEIIFRVRLIKGQPDFENFIKVLFGLVRDGKTFSKNQIPKNPFHAALLYRWGDTHPASPFFKVIKPFAEWFYRSAIKKGTDKVLLQKYS</sequence>
<dbReference type="Pfam" id="PF07883">
    <property type="entry name" value="Cupin_2"/>
    <property type="match status" value="1"/>
</dbReference>
<keyword evidence="3" id="KW-1185">Reference proteome</keyword>